<dbReference type="STRING" id="946078.GA0070622_5399"/>
<evidence type="ECO:0000313" key="3">
    <source>
        <dbReference type="Proteomes" id="UP000199558"/>
    </source>
</evidence>
<accession>A0A1A9BFL9</accession>
<dbReference type="AlphaFoldDB" id="A0A1A9BFL9"/>
<keyword evidence="3" id="KW-1185">Reference proteome</keyword>
<feature type="compositionally biased region" description="Low complexity" evidence="1">
    <location>
        <begin position="299"/>
        <end position="308"/>
    </location>
</feature>
<gene>
    <name evidence="2" type="ORF">GA0070622_5399</name>
</gene>
<dbReference type="EMBL" id="FLRH01000004">
    <property type="protein sequence ID" value="SBT68300.1"/>
    <property type="molecule type" value="Genomic_DNA"/>
</dbReference>
<feature type="region of interest" description="Disordered" evidence="1">
    <location>
        <begin position="299"/>
        <end position="323"/>
    </location>
</feature>
<reference evidence="3" key="1">
    <citation type="submission" date="2016-06" db="EMBL/GenBank/DDBJ databases">
        <authorList>
            <person name="Varghese N."/>
            <person name="Submissions Spin"/>
        </authorList>
    </citation>
    <scope>NUCLEOTIDE SEQUENCE [LARGE SCALE GENOMIC DNA]</scope>
    <source>
        <strain evidence="3">DSM 45794</strain>
    </source>
</reference>
<name>A0A1A9BFL9_9ACTN</name>
<organism evidence="2 3">
    <name type="scientific">Micromonospora sediminicola</name>
    <dbReference type="NCBI Taxonomy" id="946078"/>
    <lineage>
        <taxon>Bacteria</taxon>
        <taxon>Bacillati</taxon>
        <taxon>Actinomycetota</taxon>
        <taxon>Actinomycetes</taxon>
        <taxon>Micromonosporales</taxon>
        <taxon>Micromonosporaceae</taxon>
        <taxon>Micromonospora</taxon>
    </lineage>
</organism>
<proteinExistence type="predicted"/>
<evidence type="ECO:0000313" key="2">
    <source>
        <dbReference type="EMBL" id="SBT68300.1"/>
    </source>
</evidence>
<evidence type="ECO:0008006" key="4">
    <source>
        <dbReference type="Google" id="ProtNLM"/>
    </source>
</evidence>
<protein>
    <recommendedName>
        <fullName evidence="4">3-methyladenine DNA glycosylase</fullName>
    </recommendedName>
</protein>
<dbReference type="Proteomes" id="UP000199558">
    <property type="component" value="Unassembled WGS sequence"/>
</dbReference>
<evidence type="ECO:0000256" key="1">
    <source>
        <dbReference type="SAM" id="MobiDB-lite"/>
    </source>
</evidence>
<sequence>MTAALAPAAVLDAADWQARRRAHEERVDAWLAPHLARRRTGVKHPVEDFLFTYYSHRPAQLRRWHPGAGVALRDADPAGFGPDYTAGAAGLTLDTERVRARRAESIDWIRTLLAATAGRPAHLGCFGMHEWAMVYRQTQEQVRHNAWPLRLSPEATAAVVEERGVRCSHFDAFRFFTGPARPLNVLQPTRESQHALEQPGCLHANMDLYKWAYKLSPLVPSELVADAFALAREIRVLDMRASPYDLADLGHPPVPVETPEGRSEYAAAQRGFAERAAGLRSRLLAALDRAAPAGVGAAPALRRLGLNPPDAPGVGPTPARGST</sequence>
<dbReference type="RefSeq" id="WP_245666835.1">
    <property type="nucleotide sequence ID" value="NZ_FLRH01000004.1"/>
</dbReference>